<evidence type="ECO:0008006" key="3">
    <source>
        <dbReference type="Google" id="ProtNLM"/>
    </source>
</evidence>
<dbReference type="Proteomes" id="UP000036045">
    <property type="component" value="Unassembled WGS sequence"/>
</dbReference>
<proteinExistence type="predicted"/>
<reference evidence="1 2" key="1">
    <citation type="submission" date="2015-05" db="EMBL/GenBank/DDBJ databases">
        <title>Whole genome sequence and identification of bacterial endophytes from Costus igneus.</title>
        <authorList>
            <person name="Lee Y.P."/>
            <person name="Gan H.M."/>
            <person name="Eng W."/>
            <person name="Wheatley M.S."/>
            <person name="Caraballo A."/>
            <person name="Polter S."/>
            <person name="Savka M.A."/>
            <person name="Hudson A.O."/>
        </authorList>
    </citation>
    <scope>NUCLEOTIDE SEQUENCE [LARGE SCALE GENOMIC DNA]</scope>
    <source>
        <strain evidence="1 2">RIT379</strain>
    </source>
</reference>
<dbReference type="PATRIC" id="fig|1397.4.peg.4040"/>
<evidence type="ECO:0000313" key="2">
    <source>
        <dbReference type="Proteomes" id="UP000036045"/>
    </source>
</evidence>
<organism evidence="1 2">
    <name type="scientific">Niallia circulans</name>
    <name type="common">Bacillus circulans</name>
    <dbReference type="NCBI Taxonomy" id="1397"/>
    <lineage>
        <taxon>Bacteria</taxon>
        <taxon>Bacillati</taxon>
        <taxon>Bacillota</taxon>
        <taxon>Bacilli</taxon>
        <taxon>Bacillales</taxon>
        <taxon>Bacillaceae</taxon>
        <taxon>Niallia</taxon>
    </lineage>
</organism>
<comment type="caution">
    <text evidence="1">The sequence shown here is derived from an EMBL/GenBank/DDBJ whole genome shotgun (WGS) entry which is preliminary data.</text>
</comment>
<dbReference type="OrthoDB" id="2224466at2"/>
<protein>
    <recommendedName>
        <fullName evidence="3">Phage head-tail adaptor</fullName>
    </recommendedName>
</protein>
<dbReference type="AlphaFoldDB" id="A0A0J1IMP8"/>
<sequence length="115" mass="13328">MPKRLINKSKYKVTFYEYAAKDGPDPGEKVKTILYESWGYIEEVWAKDLELAKATGTLNDLTIKIRDPRGAYQPTNKHYLSINAPIYKDTHFNIKNVAPDLRNRREIRIVAEVTT</sequence>
<accession>A0A0J1IMP8</accession>
<name>A0A0J1IMP8_NIACI</name>
<dbReference type="RefSeq" id="WP_047941205.1">
    <property type="nucleotide sequence ID" value="NZ_LDPH01000004.1"/>
</dbReference>
<gene>
    <name evidence="1" type="ORF">ABW02_06825</name>
</gene>
<dbReference type="EMBL" id="LDPH01000004">
    <property type="protein sequence ID" value="KLV27229.1"/>
    <property type="molecule type" value="Genomic_DNA"/>
</dbReference>
<keyword evidence="2" id="KW-1185">Reference proteome</keyword>
<evidence type="ECO:0000313" key="1">
    <source>
        <dbReference type="EMBL" id="KLV27229.1"/>
    </source>
</evidence>